<dbReference type="GO" id="GO:0005813">
    <property type="term" value="C:centrosome"/>
    <property type="evidence" value="ECO:0007669"/>
    <property type="project" value="TreeGrafter"/>
</dbReference>
<protein>
    <submittedName>
        <fullName evidence="1">Uncharacterized protein</fullName>
    </submittedName>
</protein>
<dbReference type="PANTHER" id="PTHR22091">
    <property type="entry name" value="COILED-COIL DOMAIN-CONTAINING PROTEIN 77"/>
    <property type="match status" value="1"/>
</dbReference>
<dbReference type="PANTHER" id="PTHR22091:SF1">
    <property type="entry name" value="COILED-COIL DOMAIN-CONTAINING PROTEIN 77"/>
    <property type="match status" value="1"/>
</dbReference>
<accession>A0A401QA72</accession>
<comment type="caution">
    <text evidence="1">The sequence shown here is derived from an EMBL/GenBank/DDBJ whole genome shotgun (WGS) entry which is preliminary data.</text>
</comment>
<evidence type="ECO:0000313" key="1">
    <source>
        <dbReference type="EMBL" id="GCB82275.1"/>
    </source>
</evidence>
<name>A0A401QA72_SCYTO</name>
<feature type="non-terminal residue" evidence="1">
    <location>
        <position position="1"/>
    </location>
</feature>
<proteinExistence type="predicted"/>
<organism evidence="1 2">
    <name type="scientific">Scyliorhinus torazame</name>
    <name type="common">Cloudy catshark</name>
    <name type="synonym">Catulus torazame</name>
    <dbReference type="NCBI Taxonomy" id="75743"/>
    <lineage>
        <taxon>Eukaryota</taxon>
        <taxon>Metazoa</taxon>
        <taxon>Chordata</taxon>
        <taxon>Craniata</taxon>
        <taxon>Vertebrata</taxon>
        <taxon>Chondrichthyes</taxon>
        <taxon>Elasmobranchii</taxon>
        <taxon>Galeomorphii</taxon>
        <taxon>Galeoidea</taxon>
        <taxon>Carcharhiniformes</taxon>
        <taxon>Scyliorhinidae</taxon>
        <taxon>Scyliorhinus</taxon>
    </lineage>
</organism>
<sequence length="106" mass="12340">LMTNTGNAFFLQCRSTMGRHSSRSAKRQDLRTDDSPLIPSVNERLAFLRPSRELLEYYRKKIAEFDEEHETLLKRLENYKATYEEQVGLDKHGETVEVTNHSPLAL</sequence>
<dbReference type="AlphaFoldDB" id="A0A401QA72"/>
<dbReference type="OrthoDB" id="191169at2759"/>
<dbReference type="STRING" id="75743.A0A401QA72"/>
<evidence type="ECO:0000313" key="2">
    <source>
        <dbReference type="Proteomes" id="UP000288216"/>
    </source>
</evidence>
<gene>
    <name evidence="1" type="ORF">scyTo_0022642</name>
</gene>
<dbReference type="InterPro" id="IPR037696">
    <property type="entry name" value="CCDC77"/>
</dbReference>
<dbReference type="EMBL" id="BFAA01023339">
    <property type="protein sequence ID" value="GCB82275.1"/>
    <property type="molecule type" value="Genomic_DNA"/>
</dbReference>
<reference evidence="1 2" key="1">
    <citation type="journal article" date="2018" name="Nat. Ecol. Evol.">
        <title>Shark genomes provide insights into elasmobranch evolution and the origin of vertebrates.</title>
        <authorList>
            <person name="Hara Y"/>
            <person name="Yamaguchi K"/>
            <person name="Onimaru K"/>
            <person name="Kadota M"/>
            <person name="Koyanagi M"/>
            <person name="Keeley SD"/>
            <person name="Tatsumi K"/>
            <person name="Tanaka K"/>
            <person name="Motone F"/>
            <person name="Kageyama Y"/>
            <person name="Nozu R"/>
            <person name="Adachi N"/>
            <person name="Nishimura O"/>
            <person name="Nakagawa R"/>
            <person name="Tanegashima C"/>
            <person name="Kiyatake I"/>
            <person name="Matsumoto R"/>
            <person name="Murakumo K"/>
            <person name="Nishida K"/>
            <person name="Terakita A"/>
            <person name="Kuratani S"/>
            <person name="Sato K"/>
            <person name="Hyodo S Kuraku.S."/>
        </authorList>
    </citation>
    <scope>NUCLEOTIDE SEQUENCE [LARGE SCALE GENOMIC DNA]</scope>
</reference>
<dbReference type="Proteomes" id="UP000288216">
    <property type="component" value="Unassembled WGS sequence"/>
</dbReference>
<keyword evidence="2" id="KW-1185">Reference proteome</keyword>